<dbReference type="PANTHER" id="PTHR32196:SF19">
    <property type="entry name" value="GALACTOFURANOSE TRANSPORTER PERMEASE PROTEIN YTFT"/>
    <property type="match status" value="1"/>
</dbReference>
<organism evidence="7 8">
    <name type="scientific">Streptomyces scopuliridis RB72</name>
    <dbReference type="NCBI Taxonomy" id="1440053"/>
    <lineage>
        <taxon>Bacteria</taxon>
        <taxon>Bacillati</taxon>
        <taxon>Actinomycetota</taxon>
        <taxon>Actinomycetes</taxon>
        <taxon>Kitasatosporales</taxon>
        <taxon>Streptomycetaceae</taxon>
        <taxon>Streptomyces</taxon>
    </lineage>
</organism>
<dbReference type="PANTHER" id="PTHR32196">
    <property type="entry name" value="ABC TRANSPORTER PERMEASE PROTEIN YPHD-RELATED-RELATED"/>
    <property type="match status" value="1"/>
</dbReference>
<name>A0A2T7T1W5_9ACTN</name>
<dbReference type="AlphaFoldDB" id="A0A2T7T1W5"/>
<evidence type="ECO:0000313" key="7">
    <source>
        <dbReference type="EMBL" id="PVE09162.1"/>
    </source>
</evidence>
<keyword evidence="4 6" id="KW-1133">Transmembrane helix</keyword>
<comment type="caution">
    <text evidence="7">The sequence shown here is derived from an EMBL/GenBank/DDBJ whole genome shotgun (WGS) entry which is preliminary data.</text>
</comment>
<dbReference type="GO" id="GO:0022857">
    <property type="term" value="F:transmembrane transporter activity"/>
    <property type="evidence" value="ECO:0007669"/>
    <property type="project" value="InterPro"/>
</dbReference>
<evidence type="ECO:0000256" key="2">
    <source>
        <dbReference type="ARBA" id="ARBA00022475"/>
    </source>
</evidence>
<proteinExistence type="predicted"/>
<feature type="transmembrane region" description="Helical" evidence="6">
    <location>
        <begin position="59"/>
        <end position="78"/>
    </location>
</feature>
<feature type="transmembrane region" description="Helical" evidence="6">
    <location>
        <begin position="225"/>
        <end position="248"/>
    </location>
</feature>
<dbReference type="EMBL" id="AZSP01000244">
    <property type="protein sequence ID" value="PVE09162.1"/>
    <property type="molecule type" value="Genomic_DNA"/>
</dbReference>
<dbReference type="STRING" id="1440053.GCA_000718095_03083"/>
<evidence type="ECO:0000256" key="5">
    <source>
        <dbReference type="ARBA" id="ARBA00023136"/>
    </source>
</evidence>
<keyword evidence="8" id="KW-1185">Reference proteome</keyword>
<dbReference type="RefSeq" id="WP_030352164.1">
    <property type="nucleotide sequence ID" value="NZ_AZSP01000244.1"/>
</dbReference>
<evidence type="ECO:0000256" key="3">
    <source>
        <dbReference type="ARBA" id="ARBA00022692"/>
    </source>
</evidence>
<comment type="subcellular location">
    <subcellularLocation>
        <location evidence="1">Cell membrane</location>
        <topology evidence="1">Multi-pass membrane protein</topology>
    </subcellularLocation>
</comment>
<feature type="transmembrane region" description="Helical" evidence="6">
    <location>
        <begin position="165"/>
        <end position="194"/>
    </location>
</feature>
<dbReference type="GO" id="GO:0005886">
    <property type="term" value="C:plasma membrane"/>
    <property type="evidence" value="ECO:0007669"/>
    <property type="project" value="UniProtKB-SubCell"/>
</dbReference>
<evidence type="ECO:0000256" key="4">
    <source>
        <dbReference type="ARBA" id="ARBA00022989"/>
    </source>
</evidence>
<sequence length="328" mass="33389">MTQATLTPAPAPAPARPLARLRDPAWYQEYGVYAAVAVLLVFNALFTEHFMTADNLRTQLVQVAPIVIVALGMALVIGTEGIDLSVGSTMALAAALLPLYLGYGLVPGLVVALLAGAVVGAVNGTLVSLIGLQPIVATLALFVGGRGIALVMADGQLKQIINPDILALGTGSFLGVPLVVLIAGVLAVAVAFLVRRTTFGRQIVAVGGNRSAASLAGLPVTRVLMGVYILCGVLAALAGILATARLTASDPSSLGTLMELSAITAVVVGGTPLNGGSIRVLGTVAGALLMQLLRATLVKHDLPDSTAQIAQAAIIIAAVYVARERRSR</sequence>
<keyword evidence="3 6" id="KW-0812">Transmembrane</keyword>
<gene>
    <name evidence="7" type="ORF">Y717_03105</name>
</gene>
<dbReference type="InterPro" id="IPR001851">
    <property type="entry name" value="ABC_transp_permease"/>
</dbReference>
<dbReference type="Proteomes" id="UP000245992">
    <property type="component" value="Unassembled WGS sequence"/>
</dbReference>
<feature type="transmembrane region" description="Helical" evidence="6">
    <location>
        <begin position="30"/>
        <end position="47"/>
    </location>
</feature>
<evidence type="ECO:0000256" key="1">
    <source>
        <dbReference type="ARBA" id="ARBA00004651"/>
    </source>
</evidence>
<keyword evidence="2" id="KW-1003">Cell membrane</keyword>
<evidence type="ECO:0000256" key="6">
    <source>
        <dbReference type="SAM" id="Phobius"/>
    </source>
</evidence>
<dbReference type="CDD" id="cd06579">
    <property type="entry name" value="TM_PBP1_transp_AraH_like"/>
    <property type="match status" value="1"/>
</dbReference>
<reference evidence="7 8" key="1">
    <citation type="submission" date="2013-12" db="EMBL/GenBank/DDBJ databases">
        <title>Annotated genome of Streptomyces scopuliridis.</title>
        <authorList>
            <person name="Olson J.B."/>
        </authorList>
    </citation>
    <scope>NUCLEOTIDE SEQUENCE [LARGE SCALE GENOMIC DNA]</scope>
    <source>
        <strain evidence="7 8">RB72</strain>
    </source>
</reference>
<feature type="transmembrane region" description="Helical" evidence="6">
    <location>
        <begin position="135"/>
        <end position="153"/>
    </location>
</feature>
<keyword evidence="5 6" id="KW-0472">Membrane</keyword>
<feature type="transmembrane region" description="Helical" evidence="6">
    <location>
        <begin position="305"/>
        <end position="322"/>
    </location>
</feature>
<dbReference type="Pfam" id="PF02653">
    <property type="entry name" value="BPD_transp_2"/>
    <property type="match status" value="1"/>
</dbReference>
<dbReference type="OrthoDB" id="9808136at2"/>
<protein>
    <submittedName>
        <fullName evidence="7">ATPase</fullName>
    </submittedName>
</protein>
<accession>A0A2T7T1W5</accession>
<evidence type="ECO:0000313" key="8">
    <source>
        <dbReference type="Proteomes" id="UP000245992"/>
    </source>
</evidence>